<dbReference type="AlphaFoldDB" id="V7AV40"/>
<sequence length="353" mass="38834">MEAVFEKLNAFTKSGQDFLDGVFRRRNPIEILKRLQREAFSDIMKLRDRQEKVERILSFYQSTKGGPFQDTITHVRGQLDFLGSLLVLSDVNQQNLDVVDKCGIRTGVDSRFIFETTIGEKCSGAAEFVATHGGREHCDEKPLSLSKLSLTANVNDWFSLVAMPVGARGRDVAIASNSFDQVGKGFTDFSYFGPPLLHLHNGTAIGLTLRKSNVIASLAQHVTVLSKQKEVSEAAPEVLPTKGTRTLGGSIALMAESEIDGFRKLGGWFEMNKLNPQSVQFGVTICDDSEDSLGWGISLSRFIVNSANEAHFQAESYLKFNMGNKFCLKPGVVLGTDGKSKIAALMLQSNWSL</sequence>
<dbReference type="OrthoDB" id="2017825at2759"/>
<evidence type="ECO:0000313" key="1">
    <source>
        <dbReference type="EMBL" id="ESW08101.1"/>
    </source>
</evidence>
<dbReference type="eggNOG" id="ENOG502QPNU">
    <property type="taxonomic scope" value="Eukaryota"/>
</dbReference>
<keyword evidence="2" id="KW-1185">Reference proteome</keyword>
<evidence type="ECO:0008006" key="3">
    <source>
        <dbReference type="Google" id="ProtNLM"/>
    </source>
</evidence>
<name>V7AV40_PHAVU</name>
<dbReference type="PANTHER" id="PTHR35097:SF1">
    <property type="entry name" value="GDSL ESTERASE_LIPASE"/>
    <property type="match status" value="1"/>
</dbReference>
<dbReference type="Proteomes" id="UP000000226">
    <property type="component" value="Chromosome 9"/>
</dbReference>
<reference evidence="2" key="1">
    <citation type="journal article" date="2014" name="Nat. Genet.">
        <title>A reference genome for common bean and genome-wide analysis of dual domestications.</title>
        <authorList>
            <person name="Schmutz J."/>
            <person name="McClean P.E."/>
            <person name="Mamidi S."/>
            <person name="Wu G.A."/>
            <person name="Cannon S.B."/>
            <person name="Grimwood J."/>
            <person name="Jenkins J."/>
            <person name="Shu S."/>
            <person name="Song Q."/>
            <person name="Chavarro C."/>
            <person name="Torres-Torres M."/>
            <person name="Geffroy V."/>
            <person name="Moghaddam S.M."/>
            <person name="Gao D."/>
            <person name="Abernathy B."/>
            <person name="Barry K."/>
            <person name="Blair M."/>
            <person name="Brick M.A."/>
            <person name="Chovatia M."/>
            <person name="Gepts P."/>
            <person name="Goodstein D.M."/>
            <person name="Gonzales M."/>
            <person name="Hellsten U."/>
            <person name="Hyten D.L."/>
            <person name="Jia G."/>
            <person name="Kelly J.D."/>
            <person name="Kudrna D."/>
            <person name="Lee R."/>
            <person name="Richard M.M."/>
            <person name="Miklas P.N."/>
            <person name="Osorno J.M."/>
            <person name="Rodrigues J."/>
            <person name="Thareau V."/>
            <person name="Urrea C.A."/>
            <person name="Wang M."/>
            <person name="Yu Y."/>
            <person name="Zhang M."/>
            <person name="Wing R.A."/>
            <person name="Cregan P.B."/>
            <person name="Rokhsar D.S."/>
            <person name="Jackson S.A."/>
        </authorList>
    </citation>
    <scope>NUCLEOTIDE SEQUENCE [LARGE SCALE GENOMIC DNA]</scope>
    <source>
        <strain evidence="2">cv. G19833</strain>
    </source>
</reference>
<accession>V7AV40</accession>
<proteinExistence type="predicted"/>
<dbReference type="Gramene" id="ESW08101">
    <property type="protein sequence ID" value="ESW08101"/>
    <property type="gene ID" value="PHAVU_009G018400g"/>
</dbReference>
<dbReference type="OMA" id="TKIGGWI"/>
<dbReference type="STRING" id="3885.V7AV40"/>
<dbReference type="PANTHER" id="PTHR35097">
    <property type="entry name" value="GDSL ESTERASE/LIPASE"/>
    <property type="match status" value="1"/>
</dbReference>
<gene>
    <name evidence="1" type="ORF">PHAVU_009G018400g</name>
</gene>
<evidence type="ECO:0000313" key="2">
    <source>
        <dbReference type="Proteomes" id="UP000000226"/>
    </source>
</evidence>
<dbReference type="EMBL" id="CM002296">
    <property type="protein sequence ID" value="ESW08101.1"/>
    <property type="molecule type" value="Genomic_DNA"/>
</dbReference>
<organism evidence="1 2">
    <name type="scientific">Phaseolus vulgaris</name>
    <name type="common">Kidney bean</name>
    <name type="synonym">French bean</name>
    <dbReference type="NCBI Taxonomy" id="3885"/>
    <lineage>
        <taxon>Eukaryota</taxon>
        <taxon>Viridiplantae</taxon>
        <taxon>Streptophyta</taxon>
        <taxon>Embryophyta</taxon>
        <taxon>Tracheophyta</taxon>
        <taxon>Spermatophyta</taxon>
        <taxon>Magnoliopsida</taxon>
        <taxon>eudicotyledons</taxon>
        <taxon>Gunneridae</taxon>
        <taxon>Pentapetalae</taxon>
        <taxon>rosids</taxon>
        <taxon>fabids</taxon>
        <taxon>Fabales</taxon>
        <taxon>Fabaceae</taxon>
        <taxon>Papilionoideae</taxon>
        <taxon>50 kb inversion clade</taxon>
        <taxon>NPAAA clade</taxon>
        <taxon>indigoferoid/millettioid clade</taxon>
        <taxon>Phaseoleae</taxon>
        <taxon>Phaseolus</taxon>
    </lineage>
</organism>
<protein>
    <recommendedName>
        <fullName evidence="3">Bacterial surface antigen (D15) domain-containing protein</fullName>
    </recommendedName>
</protein>